<dbReference type="Pfam" id="PF01472">
    <property type="entry name" value="PUA"/>
    <property type="match status" value="1"/>
</dbReference>
<dbReference type="InterPro" id="IPR014729">
    <property type="entry name" value="Rossmann-like_a/b/a_fold"/>
</dbReference>
<dbReference type="GO" id="GO:0003723">
    <property type="term" value="F:RNA binding"/>
    <property type="evidence" value="ECO:0007669"/>
    <property type="project" value="InterPro"/>
</dbReference>
<evidence type="ECO:0000259" key="1">
    <source>
        <dbReference type="PROSITE" id="PS51379"/>
    </source>
</evidence>
<dbReference type="EMBL" id="QZAB01000058">
    <property type="protein sequence ID" value="RQD92075.1"/>
    <property type="molecule type" value="Genomic_DNA"/>
</dbReference>
<organism evidence="2 3">
    <name type="scientific">Methanosalsum natronophilum</name>
    <dbReference type="NCBI Taxonomy" id="768733"/>
    <lineage>
        <taxon>Archaea</taxon>
        <taxon>Methanobacteriati</taxon>
        <taxon>Methanobacteriota</taxon>
        <taxon>Stenosarchaea group</taxon>
        <taxon>Methanomicrobia</taxon>
        <taxon>Methanosarcinales</taxon>
        <taxon>Methanosarcinaceae</taxon>
        <taxon>Methanosalsum</taxon>
    </lineage>
</organism>
<dbReference type="InterPro" id="IPR017896">
    <property type="entry name" value="4Fe4S_Fe-S-bd"/>
</dbReference>
<dbReference type="GO" id="GO:0016491">
    <property type="term" value="F:oxidoreductase activity"/>
    <property type="evidence" value="ECO:0007669"/>
    <property type="project" value="UniProtKB-ARBA"/>
</dbReference>
<accession>A0A424Z4A0</accession>
<dbReference type="Proteomes" id="UP000284763">
    <property type="component" value="Unassembled WGS sequence"/>
</dbReference>
<dbReference type="SMART" id="SM00359">
    <property type="entry name" value="PUA"/>
    <property type="match status" value="1"/>
</dbReference>
<dbReference type="PANTHER" id="PTHR43196:SF2">
    <property type="entry name" value="PHOSPHOADENOSINE PHOSPHOSULFATE REDUCTASE"/>
    <property type="match status" value="1"/>
</dbReference>
<dbReference type="Pfam" id="PF01507">
    <property type="entry name" value="PAPS_reduct"/>
    <property type="match status" value="1"/>
</dbReference>
<dbReference type="CDD" id="cd23947">
    <property type="entry name" value="PAPS_reductase-like_YbdN"/>
    <property type="match status" value="1"/>
</dbReference>
<comment type="caution">
    <text evidence="2">The sequence shown here is derived from an EMBL/GenBank/DDBJ whole genome shotgun (WGS) entry which is preliminary data.</text>
</comment>
<dbReference type="SUPFAM" id="SSF88697">
    <property type="entry name" value="PUA domain-like"/>
    <property type="match status" value="1"/>
</dbReference>
<dbReference type="SUPFAM" id="SSF52402">
    <property type="entry name" value="Adenine nucleotide alpha hydrolases-like"/>
    <property type="match status" value="1"/>
</dbReference>
<dbReference type="Gene3D" id="3.40.50.620">
    <property type="entry name" value="HUPs"/>
    <property type="match status" value="1"/>
</dbReference>
<evidence type="ECO:0000313" key="3">
    <source>
        <dbReference type="Proteomes" id="UP000284763"/>
    </source>
</evidence>
<dbReference type="PROSITE" id="PS51379">
    <property type="entry name" value="4FE4S_FER_2"/>
    <property type="match status" value="1"/>
</dbReference>
<evidence type="ECO:0000313" key="2">
    <source>
        <dbReference type="EMBL" id="RQD92075.1"/>
    </source>
</evidence>
<name>A0A424Z4A0_9EURY</name>
<feature type="domain" description="4Fe-4S ferredoxin-type" evidence="1">
    <location>
        <begin position="581"/>
        <end position="610"/>
    </location>
</feature>
<dbReference type="Gene3D" id="2.30.130.10">
    <property type="entry name" value="PUA domain"/>
    <property type="match status" value="1"/>
</dbReference>
<dbReference type="PROSITE" id="PS00198">
    <property type="entry name" value="4FE4S_FER_1"/>
    <property type="match status" value="1"/>
</dbReference>
<dbReference type="InterPro" id="IPR017900">
    <property type="entry name" value="4Fe4S_Fe_S_CS"/>
</dbReference>
<dbReference type="AlphaFoldDB" id="A0A424Z4A0"/>
<dbReference type="NCBIfam" id="TIGR00451">
    <property type="entry name" value="unchar_dom_2"/>
    <property type="match status" value="1"/>
</dbReference>
<protein>
    <submittedName>
        <fullName evidence="2">Phosphoadenosine phosphosulfate reductase</fullName>
    </submittedName>
</protein>
<proteinExistence type="predicted"/>
<dbReference type="InterPro" id="IPR015947">
    <property type="entry name" value="PUA-like_sf"/>
</dbReference>
<dbReference type="InterPro" id="IPR050128">
    <property type="entry name" value="Sulfate_adenylyltrnsfr_sub2"/>
</dbReference>
<dbReference type="PANTHER" id="PTHR43196">
    <property type="entry name" value="SULFATE ADENYLYLTRANSFERASE SUBUNIT 2"/>
    <property type="match status" value="1"/>
</dbReference>
<dbReference type="InterPro" id="IPR002478">
    <property type="entry name" value="PUA"/>
</dbReference>
<dbReference type="InterPro" id="IPR002500">
    <property type="entry name" value="PAPS_reduct_dom"/>
</dbReference>
<dbReference type="CDD" id="cd21149">
    <property type="entry name" value="PUA_archaeosine_TGT"/>
    <property type="match status" value="1"/>
</dbReference>
<dbReference type="NCBIfam" id="NF010368">
    <property type="entry name" value="PRK13795.1-3"/>
    <property type="match status" value="1"/>
</dbReference>
<sequence length="635" mass="71367">MSRPVYLGKLMLHWCHQCNVPVLGEICDTCKKNTLKVTITPPGDIRPAFSYDISLINKISTKQFGVPLIPDDRVVILNKAPYDDRMEEIIIDGKVIGNIRFEIERLDWVLLLRPSGAKILFEGRNLKSLKNWVMVDDTAVPFIVNGASVLAPGIIDCDNEIIEGNEVIVVSRENNVVAGGRSKMKGSEMISSEYGVGVKTRWNGANNDTSLLKKETKWSDVIKANEAIMEKYTQEAYNFINNTIKNIDKPICISYSGGKDSLVLMQLLNECLEDFDILFADTGLEFPETLDNVEKVAKCYDKNLISTSAGNSFWESFPAFGPPTVESRWCCKICKLGPISSLIENNFEDGCLTFIGQRKYESSARAKSSRVWKNPWVVNQIAAAPIQNWTALHVWLYILKTKAPYNPLYEQGYDRIGCWLCPSSSLSELMRLKDTHPHLEEQFMNQLVSFAESRGLSKKWVRHGMWRWEKPPQNIRKSANNLGISLVQKNSSTQDLNFKITSGYRPCKDDVFSAEGSFGIPLNIEDFKDNNLLSACGVPLYIDGAVIVKNKGINVQIFASGTITVQDRDEKKALSLIKDAKNSVIRSLKCQSCGICVRHCPNKALNIAHNGIHIKNNCEHCSKCIYKCPVIKFNK</sequence>
<dbReference type="InterPro" id="IPR036974">
    <property type="entry name" value="PUA_sf"/>
</dbReference>
<reference evidence="2 3" key="1">
    <citation type="submission" date="2018-08" db="EMBL/GenBank/DDBJ databases">
        <title>The metabolism and importance of syntrophic acetate oxidation coupled to methane or sulfide production in haloalkaline environments.</title>
        <authorList>
            <person name="Timmers P.H.A."/>
            <person name="Vavourakis C.D."/>
            <person name="Sorokin D.Y."/>
            <person name="Sinninghe Damste J.S."/>
            <person name="Muyzer G."/>
            <person name="Stams A.J.M."/>
            <person name="Plugge C.M."/>
        </authorList>
    </citation>
    <scope>NUCLEOTIDE SEQUENCE [LARGE SCALE GENOMIC DNA]</scope>
    <source>
        <strain evidence="2">MSAO_Arc3</strain>
    </source>
</reference>
<gene>
    <name evidence="2" type="ORF">D5R95_00755</name>
</gene>
<dbReference type="Gene3D" id="3.30.70.20">
    <property type="match status" value="1"/>
</dbReference>
<dbReference type="Pfam" id="PF12838">
    <property type="entry name" value="Fer4_7"/>
    <property type="match status" value="1"/>
</dbReference>
<dbReference type="NCBIfam" id="NF010367">
    <property type="entry name" value="PRK13795.1-2"/>
    <property type="match status" value="1"/>
</dbReference>
<dbReference type="PROSITE" id="PS50890">
    <property type="entry name" value="PUA"/>
    <property type="match status" value="1"/>
</dbReference>
<dbReference type="SUPFAM" id="SSF54862">
    <property type="entry name" value="4Fe-4S ferredoxins"/>
    <property type="match status" value="1"/>
</dbReference>
<dbReference type="InterPro" id="IPR004521">
    <property type="entry name" value="Uncharacterised_CHP00451"/>
</dbReference>